<evidence type="ECO:0000313" key="4">
    <source>
        <dbReference type="Proteomes" id="UP000276901"/>
    </source>
</evidence>
<gene>
    <name evidence="2" type="ORF">A4G17_06165</name>
    <name evidence="3" type="ORF">EDC49_0935</name>
</gene>
<feature type="domain" description="MalQ N-terminal beta-sandwich" evidence="1">
    <location>
        <begin position="12"/>
        <end position="96"/>
    </location>
</feature>
<proteinExistence type="predicted"/>
<keyword evidence="4" id="KW-1185">Reference proteome</keyword>
<dbReference type="RefSeq" id="WP_123956430.1">
    <property type="nucleotide sequence ID" value="NZ_CP015029.1"/>
</dbReference>
<evidence type="ECO:0000259" key="1">
    <source>
        <dbReference type="Pfam" id="PF21226"/>
    </source>
</evidence>
<reference evidence="2 5" key="1">
    <citation type="submission" date="2016-03" db="EMBL/GenBank/DDBJ databases">
        <authorList>
            <person name="Hansen M.J."/>
            <person name="Bojesen A.M."/>
            <person name="Planet P."/>
        </authorList>
    </citation>
    <scope>NUCLEOTIDE SEQUENCE [LARGE SCALE GENOMIC DNA]</scope>
    <source>
        <strain evidence="2 5">HPA 21</strain>
    </source>
</reference>
<name>A0AAE6X6M8_9PAST</name>
<dbReference type="Pfam" id="PF21226">
    <property type="entry name" value="MalQ_N"/>
    <property type="match status" value="1"/>
</dbReference>
<organism evidence="2 5">
    <name type="scientific">Frederiksenia canicola</name>
    <dbReference type="NCBI Taxonomy" id="123824"/>
    <lineage>
        <taxon>Bacteria</taxon>
        <taxon>Pseudomonadati</taxon>
        <taxon>Pseudomonadota</taxon>
        <taxon>Gammaproteobacteria</taxon>
        <taxon>Pasteurellales</taxon>
        <taxon>Pasteurellaceae</taxon>
        <taxon>Frederiksenia</taxon>
    </lineage>
</organism>
<reference evidence="3 4" key="2">
    <citation type="submission" date="2018-11" db="EMBL/GenBank/DDBJ databases">
        <title>Genomic Encyclopedia of Type Strains, Phase IV (KMG-IV): sequencing the most valuable type-strain genomes for metagenomic binning, comparative biology and taxonomic classification.</title>
        <authorList>
            <person name="Goeker M."/>
        </authorList>
    </citation>
    <scope>NUCLEOTIDE SEQUENCE [LARGE SCALE GENOMIC DNA]</scope>
    <source>
        <strain evidence="3 4">DSM 25797</strain>
    </source>
</reference>
<dbReference type="EMBL" id="CP015029">
    <property type="protein sequence ID" value="QIM65047.1"/>
    <property type="molecule type" value="Genomic_DNA"/>
</dbReference>
<evidence type="ECO:0000313" key="2">
    <source>
        <dbReference type="EMBL" id="QIM65047.1"/>
    </source>
</evidence>
<dbReference type="KEGG" id="fcl:A4G17_06165"/>
<protein>
    <recommendedName>
        <fullName evidence="1">MalQ N-terminal beta-sandwich domain-containing protein</fullName>
    </recommendedName>
</protein>
<dbReference type="EMBL" id="RKQT01000001">
    <property type="protein sequence ID" value="RPE96540.1"/>
    <property type="molecule type" value="Genomic_DNA"/>
</dbReference>
<sequence>MKKSTQGRSLVPAQKTITHNQPLYIPLFLADPTQKKQVVWELAFEDGSRDSGKAKRNAINIPKGLPVGKHKFTIIAGEPLLSKGHKLYYCDLTVTP</sequence>
<accession>A0AAE6X6M8</accession>
<evidence type="ECO:0000313" key="5">
    <source>
        <dbReference type="Proteomes" id="UP000502287"/>
    </source>
</evidence>
<dbReference type="Proteomes" id="UP000502287">
    <property type="component" value="Chromosome"/>
</dbReference>
<evidence type="ECO:0000313" key="3">
    <source>
        <dbReference type="EMBL" id="RPE96540.1"/>
    </source>
</evidence>
<dbReference type="InterPro" id="IPR048458">
    <property type="entry name" value="MalQ_N"/>
</dbReference>
<dbReference type="AlphaFoldDB" id="A0AAE6X6M8"/>
<dbReference type="Proteomes" id="UP000276901">
    <property type="component" value="Unassembled WGS sequence"/>
</dbReference>